<evidence type="ECO:0000313" key="1">
    <source>
        <dbReference type="EMBL" id="KAH0564832.1"/>
    </source>
</evidence>
<organism evidence="1 2">
    <name type="scientific">Trichoglossum hirsutum</name>
    <dbReference type="NCBI Taxonomy" id="265104"/>
    <lineage>
        <taxon>Eukaryota</taxon>
        <taxon>Fungi</taxon>
        <taxon>Dikarya</taxon>
        <taxon>Ascomycota</taxon>
        <taxon>Pezizomycotina</taxon>
        <taxon>Geoglossomycetes</taxon>
        <taxon>Geoglossales</taxon>
        <taxon>Geoglossaceae</taxon>
        <taxon>Trichoglossum</taxon>
    </lineage>
</organism>
<gene>
    <name evidence="1" type="ORF">GP486_001780</name>
</gene>
<comment type="caution">
    <text evidence="1">The sequence shown here is derived from an EMBL/GenBank/DDBJ whole genome shotgun (WGS) entry which is preliminary data.</text>
</comment>
<keyword evidence="2" id="KW-1185">Reference proteome</keyword>
<accession>A0A9P8LG18</accession>
<protein>
    <submittedName>
        <fullName evidence="1">Uncharacterized protein</fullName>
    </submittedName>
</protein>
<evidence type="ECO:0000313" key="2">
    <source>
        <dbReference type="Proteomes" id="UP000750711"/>
    </source>
</evidence>
<proteinExistence type="predicted"/>
<dbReference type="EMBL" id="JAGHQM010000172">
    <property type="protein sequence ID" value="KAH0564832.1"/>
    <property type="molecule type" value="Genomic_DNA"/>
</dbReference>
<name>A0A9P8LG18_9PEZI</name>
<dbReference type="AlphaFoldDB" id="A0A9P8LG18"/>
<reference evidence="1" key="1">
    <citation type="submission" date="2021-03" db="EMBL/GenBank/DDBJ databases">
        <title>Comparative genomics and phylogenomic investigation of the class Geoglossomycetes provide insights into ecological specialization and systematics.</title>
        <authorList>
            <person name="Melie T."/>
            <person name="Pirro S."/>
            <person name="Miller A.N."/>
            <person name="Quandt A."/>
        </authorList>
    </citation>
    <scope>NUCLEOTIDE SEQUENCE</scope>
    <source>
        <strain evidence="1">CAQ_001_2017</strain>
    </source>
</reference>
<dbReference type="Proteomes" id="UP000750711">
    <property type="component" value="Unassembled WGS sequence"/>
</dbReference>
<sequence length="214" mass="25281">MTNILFESRPILYGENIFKMTIWEKYGDERAYFLRCDHFAREAEFEFGSRLKDMRRFKIIVELRDEDEILSVKSAVRAVCKVLSEFPKLDYIRISLDGFGRFDAQSYSHVLESFTLLRNVRRVILDKVPPVYARYLERKMTGSSPLDHLPKMYEALEFYAGHFDWCENSLQEACDAMENDDVDRFKHIRAEIITMVTEFMTNARGHLFDHDACS</sequence>